<reference evidence="5" key="1">
    <citation type="journal article" date="2006" name="Science">
        <title>Ancient noncoding elements conserved in the human genome.</title>
        <authorList>
            <person name="Venkatesh B."/>
            <person name="Kirkness E.F."/>
            <person name="Loh Y.H."/>
            <person name="Halpern A.L."/>
            <person name="Lee A.P."/>
            <person name="Johnson J."/>
            <person name="Dandona N."/>
            <person name="Viswanathan L.D."/>
            <person name="Tay A."/>
            <person name="Venter J.C."/>
            <person name="Strausberg R.L."/>
            <person name="Brenner S."/>
        </authorList>
    </citation>
    <scope>NUCLEOTIDE SEQUENCE [LARGE SCALE GENOMIC DNA]</scope>
</reference>
<evidence type="ECO:0000256" key="1">
    <source>
        <dbReference type="SAM" id="MobiDB-lite"/>
    </source>
</evidence>
<evidence type="ECO:0000259" key="3">
    <source>
        <dbReference type="Pfam" id="PF22834"/>
    </source>
</evidence>
<feature type="region of interest" description="Disordered" evidence="1">
    <location>
        <begin position="90"/>
        <end position="139"/>
    </location>
</feature>
<dbReference type="InParanoid" id="A0A4W3I019"/>
<dbReference type="GeneTree" id="ENSGT00940000175038"/>
<feature type="domain" description="C5orf34-like second" evidence="2">
    <location>
        <begin position="53"/>
        <end position="172"/>
    </location>
</feature>
<feature type="domain" description="C5orf34-like" evidence="3">
    <location>
        <begin position="239"/>
        <end position="319"/>
    </location>
</feature>
<dbReference type="Proteomes" id="UP000314986">
    <property type="component" value="Unassembled WGS sequence"/>
</dbReference>
<feature type="compositionally biased region" description="Basic and acidic residues" evidence="1">
    <location>
        <begin position="116"/>
        <end position="137"/>
    </location>
</feature>
<feature type="compositionally biased region" description="Low complexity" evidence="1">
    <location>
        <begin position="102"/>
        <end position="112"/>
    </location>
</feature>
<evidence type="ECO:0000313" key="4">
    <source>
        <dbReference type="Ensembl" id="ENSCMIP00000022016.1"/>
    </source>
</evidence>
<keyword evidence="5" id="KW-1185">Reference proteome</keyword>
<reference evidence="4" key="4">
    <citation type="submission" date="2025-08" db="UniProtKB">
        <authorList>
            <consortium name="Ensembl"/>
        </authorList>
    </citation>
    <scope>IDENTIFICATION</scope>
</reference>
<reference evidence="5" key="3">
    <citation type="journal article" date="2014" name="Nature">
        <title>Elephant shark genome provides unique insights into gnathostome evolution.</title>
        <authorList>
            <consortium name="International Elephant Shark Genome Sequencing Consortium"/>
            <person name="Venkatesh B."/>
            <person name="Lee A.P."/>
            <person name="Ravi V."/>
            <person name="Maurya A.K."/>
            <person name="Lian M.M."/>
            <person name="Swann J.B."/>
            <person name="Ohta Y."/>
            <person name="Flajnik M.F."/>
            <person name="Sutoh Y."/>
            <person name="Kasahara M."/>
            <person name="Hoon S."/>
            <person name="Gangu V."/>
            <person name="Roy S.W."/>
            <person name="Irimia M."/>
            <person name="Korzh V."/>
            <person name="Kondrychyn I."/>
            <person name="Lim Z.W."/>
            <person name="Tay B.H."/>
            <person name="Tohari S."/>
            <person name="Kong K.W."/>
            <person name="Ho S."/>
            <person name="Lorente-Galdos B."/>
            <person name="Quilez J."/>
            <person name="Marques-Bonet T."/>
            <person name="Raney B.J."/>
            <person name="Ingham P.W."/>
            <person name="Tay A."/>
            <person name="Hillier L.W."/>
            <person name="Minx P."/>
            <person name="Boehm T."/>
            <person name="Wilson R.K."/>
            <person name="Brenner S."/>
            <person name="Warren W.C."/>
        </authorList>
    </citation>
    <scope>NUCLEOTIDE SEQUENCE [LARGE SCALE GENOMIC DNA]</scope>
</reference>
<organism evidence="4 5">
    <name type="scientific">Callorhinchus milii</name>
    <name type="common">Ghost shark</name>
    <dbReference type="NCBI Taxonomy" id="7868"/>
    <lineage>
        <taxon>Eukaryota</taxon>
        <taxon>Metazoa</taxon>
        <taxon>Chordata</taxon>
        <taxon>Craniata</taxon>
        <taxon>Vertebrata</taxon>
        <taxon>Chondrichthyes</taxon>
        <taxon>Holocephali</taxon>
        <taxon>Chimaeriformes</taxon>
        <taxon>Callorhinchidae</taxon>
        <taxon>Callorhinchus</taxon>
    </lineage>
</organism>
<dbReference type="Pfam" id="PF22834">
    <property type="entry name" value="Polo_box_4"/>
    <property type="match status" value="1"/>
</dbReference>
<dbReference type="AlphaFoldDB" id="A0A4W3I019"/>
<dbReference type="Pfam" id="PF22833">
    <property type="entry name" value="C5orf34_2nd"/>
    <property type="match status" value="1"/>
</dbReference>
<dbReference type="InterPro" id="IPR053901">
    <property type="entry name" value="C5orf34-like"/>
</dbReference>
<reference evidence="5" key="2">
    <citation type="journal article" date="2007" name="PLoS Biol.">
        <title>Survey sequencing and comparative analysis of the elephant shark (Callorhinchus milii) genome.</title>
        <authorList>
            <person name="Venkatesh B."/>
            <person name="Kirkness E.F."/>
            <person name="Loh Y.H."/>
            <person name="Halpern A.L."/>
            <person name="Lee A.P."/>
            <person name="Johnson J."/>
            <person name="Dandona N."/>
            <person name="Viswanathan L.D."/>
            <person name="Tay A."/>
            <person name="Venter J.C."/>
            <person name="Strausberg R.L."/>
            <person name="Brenner S."/>
        </authorList>
    </citation>
    <scope>NUCLEOTIDE SEQUENCE [LARGE SCALE GENOMIC DNA]</scope>
</reference>
<dbReference type="STRING" id="7868.ENSCMIP00000022016"/>
<accession>A0A4W3I019</accession>
<evidence type="ECO:0000313" key="5">
    <source>
        <dbReference type="Proteomes" id="UP000314986"/>
    </source>
</evidence>
<protein>
    <submittedName>
        <fullName evidence="4">Uncharacterized protein</fullName>
    </submittedName>
</protein>
<sequence>MGRLEDAIRRNIECEDCYSYYSDEVRASLSLSCCRRCSLCLVDAGAAKLLEDRSLEICSEDGYARLLLLPSRLEFTVEFLARTSCTVARERGDSPARPEPAAPQGGADAPGRPKQRRAEGGIERPARRGVSERRDAASPELCSRHARHYTWQVQHHSVSACPPQWRYPLSLALRTARGRGETSDQGGLCCEGTSTEQGDPEATVTPLPRALPLNCPALHHHRYAVPYQDPEMFLHPGRVKVLWFQGVVYRVLGDTVSSVEVYPGDGSVLKSHGVSSSYFTHYLLGAADGKERMYMVSNLPPDSPLSTYSLHSILTRAIRYSLS</sequence>
<dbReference type="InterPro" id="IPR053899">
    <property type="entry name" value="C5orf34-like_2nd"/>
</dbReference>
<dbReference type="InterPro" id="IPR053900">
    <property type="entry name" value="C5orf34-like_dom"/>
</dbReference>
<proteinExistence type="predicted"/>
<reference evidence="4" key="5">
    <citation type="submission" date="2025-09" db="UniProtKB">
        <authorList>
            <consortium name="Ensembl"/>
        </authorList>
    </citation>
    <scope>IDENTIFICATION</scope>
</reference>
<name>A0A4W3I019_CALMI</name>
<dbReference type="PANTHER" id="PTHR34531:SF1">
    <property type="entry name" value="CHROMOSOME 5 OPEN READING FRAME 34"/>
    <property type="match status" value="1"/>
</dbReference>
<dbReference type="Ensembl" id="ENSCMIT00000022402.1">
    <property type="protein sequence ID" value="ENSCMIP00000022016.1"/>
    <property type="gene ID" value="ENSCMIG00000009986.1"/>
</dbReference>
<evidence type="ECO:0000259" key="2">
    <source>
        <dbReference type="Pfam" id="PF22833"/>
    </source>
</evidence>
<dbReference type="PANTHER" id="PTHR34531">
    <property type="entry name" value="ZGC:153352"/>
    <property type="match status" value="1"/>
</dbReference>